<keyword evidence="6" id="KW-1185">Reference proteome</keyword>
<evidence type="ECO:0000259" key="4">
    <source>
        <dbReference type="PROSITE" id="PS50234"/>
    </source>
</evidence>
<dbReference type="GO" id="GO:0008541">
    <property type="term" value="C:proteasome regulatory particle, lid subcomplex"/>
    <property type="evidence" value="ECO:0007669"/>
    <property type="project" value="EnsemblFungi"/>
</dbReference>
<evidence type="ECO:0000256" key="2">
    <source>
        <dbReference type="ARBA" id="ARBA00022942"/>
    </source>
</evidence>
<keyword evidence="2 5" id="KW-0647">Proteasome</keyword>
<dbReference type="SMART" id="SM00327">
    <property type="entry name" value="VWA"/>
    <property type="match status" value="1"/>
</dbReference>
<sequence>MVLEANMLLIDNSEWMINGDYIPNRFDAQKDTVHLIFNQKINDNPETMCGLMTMGDNNPQVLSTLTRDYGKFLSAMHDLPVRGDSKFGDAIQIAQLALKHRENKTQRPRIVAFVGSPIVEDEKNLIRLAKRMKKNNIAIDIIHIGELESEGALQRFIEAANSNDNCHLVTVPPSSQLLSDLVNQSPIGQGVPASQGQFEYGVDPNLDPELALALELSMAEERARQEVAAQKPAEPSEPTEEQSDKKMQE</sequence>
<dbReference type="GO" id="GO:0036435">
    <property type="term" value="F:K48-linked polyubiquitin modification-dependent protein binding"/>
    <property type="evidence" value="ECO:0007669"/>
    <property type="project" value="EnsemblFungi"/>
</dbReference>
<dbReference type="Gene3D" id="3.40.50.410">
    <property type="entry name" value="von Willebrand factor, type A domain"/>
    <property type="match status" value="1"/>
</dbReference>
<proteinExistence type="inferred from homology"/>
<dbReference type="GO" id="GO:0008540">
    <property type="term" value="C:proteasome regulatory particle, base subcomplex"/>
    <property type="evidence" value="ECO:0007669"/>
    <property type="project" value="EnsemblFungi"/>
</dbReference>
<comment type="similarity">
    <text evidence="1">Belongs to the proteasome subunit S5A family.</text>
</comment>
<evidence type="ECO:0000256" key="3">
    <source>
        <dbReference type="SAM" id="MobiDB-lite"/>
    </source>
</evidence>
<dbReference type="GO" id="GO:0005634">
    <property type="term" value="C:nucleus"/>
    <property type="evidence" value="ECO:0007669"/>
    <property type="project" value="TreeGrafter"/>
</dbReference>
<dbReference type="GO" id="GO:0005829">
    <property type="term" value="C:cytosol"/>
    <property type="evidence" value="ECO:0007669"/>
    <property type="project" value="TreeGrafter"/>
</dbReference>
<dbReference type="InterPro" id="IPR003903">
    <property type="entry name" value="UIM_dom"/>
</dbReference>
<dbReference type="GeneID" id="25029823"/>
<dbReference type="GO" id="GO:0043161">
    <property type="term" value="P:proteasome-mediated ubiquitin-dependent protein catabolic process"/>
    <property type="evidence" value="ECO:0007669"/>
    <property type="project" value="TreeGrafter"/>
</dbReference>
<dbReference type="InterPro" id="IPR002035">
    <property type="entry name" value="VWF_A"/>
</dbReference>
<dbReference type="FunFam" id="3.40.50.410:FF:000005">
    <property type="entry name" value="26S proteasome non-ATPase regulatory subunit 4"/>
    <property type="match status" value="1"/>
</dbReference>
<evidence type="ECO:0000313" key="6">
    <source>
        <dbReference type="Proteomes" id="UP000016088"/>
    </source>
</evidence>
<feature type="region of interest" description="Disordered" evidence="3">
    <location>
        <begin position="222"/>
        <end position="249"/>
    </location>
</feature>
<dbReference type="GO" id="GO:0120290">
    <property type="term" value="P:stalled replication fork localization to nuclear periphery"/>
    <property type="evidence" value="ECO:0007669"/>
    <property type="project" value="EnsemblFungi"/>
</dbReference>
<dbReference type="CDD" id="cd01452">
    <property type="entry name" value="VWA_26S_proteasome_subunit"/>
    <property type="match status" value="1"/>
</dbReference>
<dbReference type="EMBL" id="KE503207">
    <property type="protein sequence ID" value="EPX73083.1"/>
    <property type="molecule type" value="Genomic_DNA"/>
</dbReference>
<dbReference type="Pfam" id="PF13519">
    <property type="entry name" value="VWA_2"/>
    <property type="match status" value="1"/>
</dbReference>
<evidence type="ECO:0000313" key="5">
    <source>
        <dbReference type="EMBL" id="EPX73083.1"/>
    </source>
</evidence>
<dbReference type="PROSITE" id="PS50330">
    <property type="entry name" value="UIM"/>
    <property type="match status" value="1"/>
</dbReference>
<accession>S9Q051</accession>
<dbReference type="GO" id="GO:1990426">
    <property type="term" value="P:mitotic recombination-dependent replication fork processing"/>
    <property type="evidence" value="ECO:0007669"/>
    <property type="project" value="EnsemblFungi"/>
</dbReference>
<organism evidence="5 6">
    <name type="scientific">Schizosaccharomyces octosporus (strain yFS286)</name>
    <name type="common">Fission yeast</name>
    <name type="synonym">Octosporomyces octosporus</name>
    <dbReference type="NCBI Taxonomy" id="483514"/>
    <lineage>
        <taxon>Eukaryota</taxon>
        <taxon>Fungi</taxon>
        <taxon>Dikarya</taxon>
        <taxon>Ascomycota</taxon>
        <taxon>Taphrinomycotina</taxon>
        <taxon>Schizosaccharomycetes</taxon>
        <taxon>Schizosaccharomycetales</taxon>
        <taxon>Schizosaccharomycetaceae</taxon>
        <taxon>Schizosaccharomyces</taxon>
    </lineage>
</organism>
<dbReference type="SUPFAM" id="SSF53300">
    <property type="entry name" value="vWA-like"/>
    <property type="match status" value="1"/>
</dbReference>
<dbReference type="RefSeq" id="XP_013018713.1">
    <property type="nucleotide sequence ID" value="XM_013163259.1"/>
</dbReference>
<dbReference type="PROSITE" id="PS50234">
    <property type="entry name" value="VWFA"/>
    <property type="match status" value="1"/>
</dbReference>
<dbReference type="PANTHER" id="PTHR10223">
    <property type="entry name" value="26S PROTEASOME NON-ATPASE REGULATORY SUBUNIT 4"/>
    <property type="match status" value="1"/>
</dbReference>
<name>S9Q051_SCHOY</name>
<dbReference type="InterPro" id="IPR027040">
    <property type="entry name" value="PSMD4"/>
</dbReference>
<dbReference type="PANTHER" id="PTHR10223:SF0">
    <property type="entry name" value="26S PROTEASOME NON-ATPASE REGULATORY SUBUNIT 4"/>
    <property type="match status" value="1"/>
</dbReference>
<dbReference type="InterPro" id="IPR036465">
    <property type="entry name" value="vWFA_dom_sf"/>
</dbReference>
<feature type="domain" description="VWFA" evidence="4">
    <location>
        <begin position="5"/>
        <end position="185"/>
    </location>
</feature>
<protein>
    <submittedName>
        <fullName evidence="5">19S proteasome regulatory subunit Rpn10</fullName>
    </submittedName>
</protein>
<reference evidence="5 6" key="1">
    <citation type="journal article" date="2011" name="Science">
        <title>Comparative functional genomics of the fission yeasts.</title>
        <authorList>
            <person name="Rhind N."/>
            <person name="Chen Z."/>
            <person name="Yassour M."/>
            <person name="Thompson D.A."/>
            <person name="Haas B.J."/>
            <person name="Habib N."/>
            <person name="Wapinski I."/>
            <person name="Roy S."/>
            <person name="Lin M.F."/>
            <person name="Heiman D.I."/>
            <person name="Young S.K."/>
            <person name="Furuya K."/>
            <person name="Guo Y."/>
            <person name="Pidoux A."/>
            <person name="Chen H.M."/>
            <person name="Robbertse B."/>
            <person name="Goldberg J.M."/>
            <person name="Aoki K."/>
            <person name="Bayne E.H."/>
            <person name="Berlin A.M."/>
            <person name="Desjardins C.A."/>
            <person name="Dobbs E."/>
            <person name="Dukaj L."/>
            <person name="Fan L."/>
            <person name="FitzGerald M.G."/>
            <person name="French C."/>
            <person name="Gujja S."/>
            <person name="Hansen K."/>
            <person name="Keifenheim D."/>
            <person name="Levin J.Z."/>
            <person name="Mosher R.A."/>
            <person name="Mueller C.A."/>
            <person name="Pfiffner J."/>
            <person name="Priest M."/>
            <person name="Russ C."/>
            <person name="Smialowska A."/>
            <person name="Swoboda P."/>
            <person name="Sykes S.M."/>
            <person name="Vaughn M."/>
            <person name="Vengrova S."/>
            <person name="Yoder R."/>
            <person name="Zeng Q."/>
            <person name="Allshire R."/>
            <person name="Baulcombe D."/>
            <person name="Birren B.W."/>
            <person name="Brown W."/>
            <person name="Ekwall K."/>
            <person name="Kellis M."/>
            <person name="Leatherwood J."/>
            <person name="Levin H."/>
            <person name="Margalit H."/>
            <person name="Martienssen R."/>
            <person name="Nieduszynski C.A."/>
            <person name="Spatafora J.W."/>
            <person name="Friedman N."/>
            <person name="Dalgaard J.Z."/>
            <person name="Baumann P."/>
            <person name="Niki H."/>
            <person name="Regev A."/>
            <person name="Nusbaum C."/>
        </authorList>
    </citation>
    <scope>NUCLEOTIDE SEQUENCE [LARGE SCALE GENOMIC DNA]</scope>
    <source>
        <strain evidence="6">yFS286</strain>
    </source>
</reference>
<dbReference type="Proteomes" id="UP000016088">
    <property type="component" value="Unassembled WGS sequence"/>
</dbReference>
<dbReference type="HOGENOM" id="CLU_033293_1_0_1"/>
<dbReference type="OrthoDB" id="1731724at2759"/>
<dbReference type="eggNOG" id="KOG2884">
    <property type="taxonomic scope" value="Eukaryota"/>
</dbReference>
<dbReference type="VEuPathDB" id="FungiDB:SOCG_00839"/>
<evidence type="ECO:0000256" key="1">
    <source>
        <dbReference type="ARBA" id="ARBA00005574"/>
    </source>
</evidence>
<gene>
    <name evidence="5" type="ORF">SOCG_00839</name>
</gene>
<dbReference type="AlphaFoldDB" id="S9Q051"/>
<dbReference type="Gene3D" id="1.10.287.3990">
    <property type="match status" value="1"/>
</dbReference>
<dbReference type="OMA" id="QMSMQDQ"/>